<protein>
    <submittedName>
        <fullName evidence="1">Uncharacterized protein</fullName>
    </submittedName>
</protein>
<sequence length="58" mass="6668">MQTYEGKGDPPAQAVWEGVFVKPNLYDFFEITKHKIKTSIVVDETFSFLVKCLSQIGW</sequence>
<keyword evidence="2" id="KW-1185">Reference proteome</keyword>
<dbReference type="EMBL" id="SIHI01000018">
    <property type="protein sequence ID" value="TWT49808.1"/>
    <property type="molecule type" value="Genomic_DNA"/>
</dbReference>
<organism evidence="1 2">
    <name type="scientific">Thalassoglobus neptunius</name>
    <dbReference type="NCBI Taxonomy" id="1938619"/>
    <lineage>
        <taxon>Bacteria</taxon>
        <taxon>Pseudomonadati</taxon>
        <taxon>Planctomycetota</taxon>
        <taxon>Planctomycetia</taxon>
        <taxon>Planctomycetales</taxon>
        <taxon>Planctomycetaceae</taxon>
        <taxon>Thalassoglobus</taxon>
    </lineage>
</organism>
<accession>A0A5C5WGA5</accession>
<reference evidence="1 2" key="1">
    <citation type="submission" date="2019-02" db="EMBL/GenBank/DDBJ databases">
        <title>Deep-cultivation of Planctomycetes and their phenomic and genomic characterization uncovers novel biology.</title>
        <authorList>
            <person name="Wiegand S."/>
            <person name="Jogler M."/>
            <person name="Boedeker C."/>
            <person name="Pinto D."/>
            <person name="Vollmers J."/>
            <person name="Rivas-Marin E."/>
            <person name="Kohn T."/>
            <person name="Peeters S.H."/>
            <person name="Heuer A."/>
            <person name="Rast P."/>
            <person name="Oberbeckmann S."/>
            <person name="Bunk B."/>
            <person name="Jeske O."/>
            <person name="Meyerdierks A."/>
            <person name="Storesund J.E."/>
            <person name="Kallscheuer N."/>
            <person name="Luecker S."/>
            <person name="Lage O.M."/>
            <person name="Pohl T."/>
            <person name="Merkel B.J."/>
            <person name="Hornburger P."/>
            <person name="Mueller R.-W."/>
            <person name="Bruemmer F."/>
            <person name="Labrenz M."/>
            <person name="Spormann A.M."/>
            <person name="Op Den Camp H."/>
            <person name="Overmann J."/>
            <person name="Amann R."/>
            <person name="Jetten M.S.M."/>
            <person name="Mascher T."/>
            <person name="Medema M.H."/>
            <person name="Devos D.P."/>
            <person name="Kaster A.-K."/>
            <person name="Ovreas L."/>
            <person name="Rohde M."/>
            <person name="Galperin M.Y."/>
            <person name="Jogler C."/>
        </authorList>
    </citation>
    <scope>NUCLEOTIDE SEQUENCE [LARGE SCALE GENOMIC DNA]</scope>
    <source>
        <strain evidence="1 2">KOR42</strain>
    </source>
</reference>
<name>A0A5C5WGA5_9PLAN</name>
<comment type="caution">
    <text evidence="1">The sequence shown here is derived from an EMBL/GenBank/DDBJ whole genome shotgun (WGS) entry which is preliminary data.</text>
</comment>
<dbReference type="AlphaFoldDB" id="A0A5C5WGA5"/>
<evidence type="ECO:0000313" key="1">
    <source>
        <dbReference type="EMBL" id="TWT49808.1"/>
    </source>
</evidence>
<dbReference type="Proteomes" id="UP000317243">
    <property type="component" value="Unassembled WGS sequence"/>
</dbReference>
<proteinExistence type="predicted"/>
<gene>
    <name evidence="1" type="ORF">KOR42_38800</name>
</gene>
<evidence type="ECO:0000313" key="2">
    <source>
        <dbReference type="Proteomes" id="UP000317243"/>
    </source>
</evidence>